<proteinExistence type="predicted"/>
<dbReference type="EMBL" id="VSSQ01000124">
    <property type="protein sequence ID" value="MPL79264.1"/>
    <property type="molecule type" value="Genomic_DNA"/>
</dbReference>
<sequence length="140" mass="15048">MTHYREGYREALAGELERDPAFAGFRREMAWAQRIDTSQLPVFGVATPRESCARAGGTTVHRVTTVQVALKIAGGADLESDLDTLSLALERCALGALQDLAQIVELSSTSTSVDAGGERRTGVLIMEFAVTRFTDAASQD</sequence>
<protein>
    <recommendedName>
        <fullName evidence="2">DUF3168 domain-containing protein</fullName>
    </recommendedName>
</protein>
<evidence type="ECO:0000313" key="1">
    <source>
        <dbReference type="EMBL" id="MPL79264.1"/>
    </source>
</evidence>
<evidence type="ECO:0008006" key="2">
    <source>
        <dbReference type="Google" id="ProtNLM"/>
    </source>
</evidence>
<comment type="caution">
    <text evidence="1">The sequence shown here is derived from an EMBL/GenBank/DDBJ whole genome shotgun (WGS) entry which is preliminary data.</text>
</comment>
<name>A0A644UK02_9ZZZZ</name>
<gene>
    <name evidence="1" type="ORF">SDC9_25140</name>
</gene>
<organism evidence="1">
    <name type="scientific">bioreactor metagenome</name>
    <dbReference type="NCBI Taxonomy" id="1076179"/>
    <lineage>
        <taxon>unclassified sequences</taxon>
        <taxon>metagenomes</taxon>
        <taxon>ecological metagenomes</taxon>
    </lineage>
</organism>
<dbReference type="AlphaFoldDB" id="A0A644UK02"/>
<accession>A0A644UK02</accession>
<reference evidence="1" key="1">
    <citation type="submission" date="2019-08" db="EMBL/GenBank/DDBJ databases">
        <authorList>
            <person name="Kucharzyk K."/>
            <person name="Murdoch R.W."/>
            <person name="Higgins S."/>
            <person name="Loffler F."/>
        </authorList>
    </citation>
    <scope>NUCLEOTIDE SEQUENCE</scope>
</reference>